<evidence type="ECO:0000256" key="1">
    <source>
        <dbReference type="SAM" id="SignalP"/>
    </source>
</evidence>
<organism evidence="2 3">
    <name type="scientific">Roseimicrobium gellanilyticum</name>
    <dbReference type="NCBI Taxonomy" id="748857"/>
    <lineage>
        <taxon>Bacteria</taxon>
        <taxon>Pseudomonadati</taxon>
        <taxon>Verrucomicrobiota</taxon>
        <taxon>Verrucomicrobiia</taxon>
        <taxon>Verrucomicrobiales</taxon>
        <taxon>Verrucomicrobiaceae</taxon>
        <taxon>Roseimicrobium</taxon>
    </lineage>
</organism>
<comment type="caution">
    <text evidence="2">The sequence shown here is derived from an EMBL/GenBank/DDBJ whole genome shotgun (WGS) entry which is preliminary data.</text>
</comment>
<reference evidence="2 3" key="1">
    <citation type="submission" date="2018-06" db="EMBL/GenBank/DDBJ databases">
        <title>Genomic Encyclopedia of Type Strains, Phase IV (KMG-IV): sequencing the most valuable type-strain genomes for metagenomic binning, comparative biology and taxonomic classification.</title>
        <authorList>
            <person name="Goeker M."/>
        </authorList>
    </citation>
    <scope>NUCLEOTIDE SEQUENCE [LARGE SCALE GENOMIC DNA]</scope>
    <source>
        <strain evidence="2 3">DSM 25532</strain>
    </source>
</reference>
<keyword evidence="3" id="KW-1185">Reference proteome</keyword>
<dbReference type="Proteomes" id="UP000253426">
    <property type="component" value="Unassembled WGS sequence"/>
</dbReference>
<proteinExistence type="predicted"/>
<sequence length="352" mass="37891">MKISTCLTAALLALMAVGATGTSATEHILTLASGRANDALTILADGKVETKVELGCQTIYGIREKAIHVLSATKIDGKLKRTLQAIDCHTGKSLRQIDINVPYQAWLGGPDEQIVVGETGQYFLISVEDLGEAQGHRKNFSLAIVDGDTGAAELVPLPAGFNSPRLLKIPDGVAIYGWANSGLYYYNTSSKSLATVVPPGLEPEGKRYGMGAKSQSEVFRWNSKGQVEWFELKDGKLTPGKVLYLDASPSWVITSTFHGTPALICGIKSGKEEMVLLAHDAALDKELARVDAPLCASRAPRSLSSNANLLLNDFDGHVWRMSLSDLSVHELVKVPPEVAPYPPEIRVIQLSE</sequence>
<dbReference type="AlphaFoldDB" id="A0A366HTS5"/>
<protein>
    <submittedName>
        <fullName evidence="2">Uncharacterized protein</fullName>
    </submittedName>
</protein>
<dbReference type="EMBL" id="QNRR01000001">
    <property type="protein sequence ID" value="RBP47487.1"/>
    <property type="molecule type" value="Genomic_DNA"/>
</dbReference>
<accession>A0A366HTS5</accession>
<evidence type="ECO:0000313" key="3">
    <source>
        <dbReference type="Proteomes" id="UP000253426"/>
    </source>
</evidence>
<feature type="chain" id="PRO_5016693911" evidence="1">
    <location>
        <begin position="25"/>
        <end position="352"/>
    </location>
</feature>
<evidence type="ECO:0000313" key="2">
    <source>
        <dbReference type="EMBL" id="RBP47487.1"/>
    </source>
</evidence>
<name>A0A366HTS5_9BACT</name>
<feature type="signal peptide" evidence="1">
    <location>
        <begin position="1"/>
        <end position="24"/>
    </location>
</feature>
<keyword evidence="1" id="KW-0732">Signal</keyword>
<dbReference type="RefSeq" id="WP_147263138.1">
    <property type="nucleotide sequence ID" value="NZ_QNRR01000001.1"/>
</dbReference>
<gene>
    <name evidence="2" type="ORF">DES53_101284</name>
</gene>